<comment type="caution">
    <text evidence="1">The sequence shown here is derived from an EMBL/GenBank/DDBJ whole genome shotgun (WGS) entry which is preliminary data.</text>
</comment>
<dbReference type="RefSeq" id="WP_136137893.1">
    <property type="nucleotide sequence ID" value="NZ_SDGV01000037.1"/>
</dbReference>
<organism evidence="1 2">
    <name type="scientific">Vagococcus silagei</name>
    <dbReference type="NCBI Taxonomy" id="2508885"/>
    <lineage>
        <taxon>Bacteria</taxon>
        <taxon>Bacillati</taxon>
        <taxon>Bacillota</taxon>
        <taxon>Bacilli</taxon>
        <taxon>Lactobacillales</taxon>
        <taxon>Enterococcaceae</taxon>
        <taxon>Vagococcus</taxon>
    </lineage>
</organism>
<dbReference type="AlphaFoldDB" id="A0A4V3TUS0"/>
<protein>
    <submittedName>
        <fullName evidence="1">RidA family protein</fullName>
    </submittedName>
</protein>
<reference evidence="1 2" key="1">
    <citation type="submission" date="2019-01" db="EMBL/GenBank/DDBJ databases">
        <title>Vagococcus silagei sp. nov. isolated from brewer's grain.</title>
        <authorList>
            <person name="Guu J.-R."/>
        </authorList>
    </citation>
    <scope>NUCLEOTIDE SEQUENCE [LARGE SCALE GENOMIC DNA]</scope>
    <source>
        <strain evidence="1 2">2B-2</strain>
    </source>
</reference>
<gene>
    <name evidence="1" type="ORF">ESZ54_11995</name>
</gene>
<dbReference type="CDD" id="cd00448">
    <property type="entry name" value="YjgF_YER057c_UK114_family"/>
    <property type="match status" value="1"/>
</dbReference>
<name>A0A4V3TUS0_9ENTE</name>
<dbReference type="SUPFAM" id="SSF55298">
    <property type="entry name" value="YjgF-like"/>
    <property type="match status" value="1"/>
</dbReference>
<evidence type="ECO:0000313" key="2">
    <source>
        <dbReference type="Proteomes" id="UP000310506"/>
    </source>
</evidence>
<dbReference type="Pfam" id="PF01042">
    <property type="entry name" value="Ribonuc_L-PSP"/>
    <property type="match status" value="1"/>
</dbReference>
<dbReference type="InterPro" id="IPR035959">
    <property type="entry name" value="RutC-like_sf"/>
</dbReference>
<dbReference type="EMBL" id="SDGV01000037">
    <property type="protein sequence ID" value="THB60139.1"/>
    <property type="molecule type" value="Genomic_DNA"/>
</dbReference>
<dbReference type="Gene3D" id="3.30.1330.40">
    <property type="entry name" value="RutC-like"/>
    <property type="match status" value="1"/>
</dbReference>
<dbReference type="PANTHER" id="PTHR43857">
    <property type="entry name" value="BLR7761 PROTEIN"/>
    <property type="match status" value="1"/>
</dbReference>
<dbReference type="PANTHER" id="PTHR43857:SF1">
    <property type="entry name" value="YJGH FAMILY PROTEIN"/>
    <property type="match status" value="1"/>
</dbReference>
<dbReference type="Proteomes" id="UP000310506">
    <property type="component" value="Unassembled WGS sequence"/>
</dbReference>
<dbReference type="InterPro" id="IPR006175">
    <property type="entry name" value="YjgF/YER057c/UK114"/>
</dbReference>
<accession>A0A4V3TUS0</accession>
<sequence>MNKIIRKNPSTMPKPVGEYSHVTVIPPNSTLYTFSGQIGTSIEGELPTDHHQQVLNTFKNIELALQSEGLTPENVIKVNIWSVDPIDWERFDQEWVRFFPENPSMTIAYISALGLPEIKIEIEIIAAKPE</sequence>
<dbReference type="OrthoDB" id="9795206at2"/>
<keyword evidence="2" id="KW-1185">Reference proteome</keyword>
<proteinExistence type="predicted"/>
<evidence type="ECO:0000313" key="1">
    <source>
        <dbReference type="EMBL" id="THB60139.1"/>
    </source>
</evidence>